<dbReference type="STRING" id="1167006.UWK_00189"/>
<dbReference type="Pfam" id="PF07238">
    <property type="entry name" value="PilZ"/>
    <property type="match status" value="1"/>
</dbReference>
<dbReference type="KEGG" id="dsf:UWK_00189"/>
<dbReference type="SUPFAM" id="SSF141371">
    <property type="entry name" value="PilZ domain-like"/>
    <property type="match status" value="1"/>
</dbReference>
<gene>
    <name evidence="2" type="ordered locus">UWK_00189</name>
</gene>
<sequence length="116" mass="13535">MFEEKRQFKRIASNVRVGFNKQQVDKETEEYFQGVAEDCGLSGMFLATEHLMPKGSVVSLNFQFIDEEGEQVMIQAQAVVRWTQRFRKPKGMGLEFFEFNGLGDRNFEECLRLLLK</sequence>
<dbReference type="Gene3D" id="2.40.10.220">
    <property type="entry name" value="predicted glycosyltransferase like domains"/>
    <property type="match status" value="1"/>
</dbReference>
<dbReference type="Proteomes" id="UP000011721">
    <property type="component" value="Chromosome"/>
</dbReference>
<evidence type="ECO:0000313" key="3">
    <source>
        <dbReference type="Proteomes" id="UP000011721"/>
    </source>
</evidence>
<accession>M1PAE5</accession>
<feature type="domain" description="PilZ" evidence="1">
    <location>
        <begin position="4"/>
        <end position="99"/>
    </location>
</feature>
<dbReference type="RefSeq" id="WP_015402474.1">
    <property type="nucleotide sequence ID" value="NC_020304.1"/>
</dbReference>
<proteinExistence type="predicted"/>
<protein>
    <submittedName>
        <fullName evidence="2">PilZ domain-containing protein</fullName>
    </submittedName>
</protein>
<dbReference type="EMBL" id="CP003985">
    <property type="protein sequence ID" value="AGF76775.1"/>
    <property type="molecule type" value="Genomic_DNA"/>
</dbReference>
<evidence type="ECO:0000259" key="1">
    <source>
        <dbReference type="Pfam" id="PF07238"/>
    </source>
</evidence>
<dbReference type="eggNOG" id="ENOG502ZM1N">
    <property type="taxonomic scope" value="Bacteria"/>
</dbReference>
<dbReference type="InterPro" id="IPR009875">
    <property type="entry name" value="PilZ_domain"/>
</dbReference>
<dbReference type="GO" id="GO:0035438">
    <property type="term" value="F:cyclic-di-GMP binding"/>
    <property type="evidence" value="ECO:0007669"/>
    <property type="project" value="InterPro"/>
</dbReference>
<dbReference type="HOGENOM" id="CLU_168851_0_0_7"/>
<dbReference type="AlphaFoldDB" id="M1PAE5"/>
<evidence type="ECO:0000313" key="2">
    <source>
        <dbReference type="EMBL" id="AGF76775.1"/>
    </source>
</evidence>
<keyword evidence="3" id="KW-1185">Reference proteome</keyword>
<name>M1PAE5_DESSD</name>
<organism evidence="2 3">
    <name type="scientific">Desulfocapsa sulfexigens (strain DSM 10523 / SB164P1)</name>
    <dbReference type="NCBI Taxonomy" id="1167006"/>
    <lineage>
        <taxon>Bacteria</taxon>
        <taxon>Pseudomonadati</taxon>
        <taxon>Thermodesulfobacteriota</taxon>
        <taxon>Desulfobulbia</taxon>
        <taxon>Desulfobulbales</taxon>
        <taxon>Desulfocapsaceae</taxon>
        <taxon>Desulfocapsa</taxon>
    </lineage>
</organism>
<reference evidence="3" key="1">
    <citation type="journal article" date="2013" name="Stand. Genomic Sci.">
        <title>Complete genome sequence of Desulfocapsa sulfexigens, a marine deltaproteobacterium specialized in disproportionating inorganic sulfur compounds.</title>
        <authorList>
            <person name="Finster K.W."/>
            <person name="Kjeldsen K.U."/>
            <person name="Kube M."/>
            <person name="Reinhardt R."/>
            <person name="Mussmann M."/>
            <person name="Amann R."/>
            <person name="Schreiber L."/>
        </authorList>
    </citation>
    <scope>NUCLEOTIDE SEQUENCE [LARGE SCALE GENOMIC DNA]</scope>
    <source>
        <strain evidence="3">DSM 10523 / SB164P1</strain>
    </source>
</reference>